<sequence>MTPDIHHLSGNFDLVSESLGPDDPPHTYRIAMVDPKYPLSPKYLPVIRTLHLSPNHTIDPPSQRMLELHRSIATILHLSGARDTEEPCVPSDGSHYLGELLSLKLNGWIGEQRLTY</sequence>
<accession>A0A022W923</accession>
<reference evidence="1" key="1">
    <citation type="submission" date="2014-02" db="EMBL/GenBank/DDBJ databases">
        <title>The Genome Sequence of Trichophyton rubrum (morphotype fischeri) CBS 288.86.</title>
        <authorList>
            <consortium name="The Broad Institute Genomics Platform"/>
            <person name="Cuomo C.A."/>
            <person name="White T.C."/>
            <person name="Graser Y."/>
            <person name="Martinez-Rossi N."/>
            <person name="Heitman J."/>
            <person name="Young S.K."/>
            <person name="Zeng Q."/>
            <person name="Gargeya S."/>
            <person name="Abouelleil A."/>
            <person name="Alvarado L."/>
            <person name="Chapman S.B."/>
            <person name="Gainer-Dewar J."/>
            <person name="Goldberg J."/>
            <person name="Griggs A."/>
            <person name="Gujja S."/>
            <person name="Hansen M."/>
            <person name="Howarth C."/>
            <person name="Imamovic A."/>
            <person name="Larimer J."/>
            <person name="Martinez D."/>
            <person name="Murphy C."/>
            <person name="Pearson M.D."/>
            <person name="Persinoti G."/>
            <person name="Poon T."/>
            <person name="Priest M."/>
            <person name="Roberts A.D."/>
            <person name="Saif S."/>
            <person name="Shea T.D."/>
            <person name="Sykes S.N."/>
            <person name="Wortman J."/>
            <person name="Nusbaum C."/>
            <person name="Birren B."/>
        </authorList>
    </citation>
    <scope>NUCLEOTIDE SEQUENCE [LARGE SCALE GENOMIC DNA]</scope>
    <source>
        <strain evidence="1">CBS 288.86</strain>
    </source>
</reference>
<protein>
    <submittedName>
        <fullName evidence="1">Uncharacterized protein</fullName>
    </submittedName>
</protein>
<name>A0A022W923_TRIRU</name>
<dbReference type="AlphaFoldDB" id="A0A022W923"/>
<evidence type="ECO:0000313" key="1">
    <source>
        <dbReference type="EMBL" id="EZF54930.1"/>
    </source>
</evidence>
<dbReference type="HOGENOM" id="CLU_150201_0_0_1"/>
<organism evidence="1">
    <name type="scientific">Trichophyton rubrum CBS 288.86</name>
    <dbReference type="NCBI Taxonomy" id="1215330"/>
    <lineage>
        <taxon>Eukaryota</taxon>
        <taxon>Fungi</taxon>
        <taxon>Dikarya</taxon>
        <taxon>Ascomycota</taxon>
        <taxon>Pezizomycotina</taxon>
        <taxon>Eurotiomycetes</taxon>
        <taxon>Eurotiomycetidae</taxon>
        <taxon>Onygenales</taxon>
        <taxon>Arthrodermataceae</taxon>
        <taxon>Trichophyton</taxon>
    </lineage>
</organism>
<gene>
    <name evidence="1" type="ORF">H103_02428</name>
</gene>
<dbReference type="Proteomes" id="UP000023758">
    <property type="component" value="Unassembled WGS sequence"/>
</dbReference>
<dbReference type="EMBL" id="KK207769">
    <property type="protein sequence ID" value="EZF54930.1"/>
    <property type="molecule type" value="Genomic_DNA"/>
</dbReference>
<proteinExistence type="predicted"/>
<dbReference type="OrthoDB" id="4181927at2759"/>